<evidence type="ECO:0000313" key="5">
    <source>
        <dbReference type="Proteomes" id="UP000601435"/>
    </source>
</evidence>
<dbReference type="InterPro" id="IPR006342">
    <property type="entry name" value="FkbM_mtfrase"/>
</dbReference>
<feature type="compositionally biased region" description="Polar residues" evidence="1">
    <location>
        <begin position="608"/>
        <end position="617"/>
    </location>
</feature>
<dbReference type="Gene3D" id="3.40.50.150">
    <property type="entry name" value="Vaccinia Virus protein VP39"/>
    <property type="match status" value="1"/>
</dbReference>
<dbReference type="OrthoDB" id="411729at2759"/>
<organism evidence="4 5">
    <name type="scientific">Symbiodinium necroappetens</name>
    <dbReference type="NCBI Taxonomy" id="1628268"/>
    <lineage>
        <taxon>Eukaryota</taxon>
        <taxon>Sar</taxon>
        <taxon>Alveolata</taxon>
        <taxon>Dinophyceae</taxon>
        <taxon>Suessiales</taxon>
        <taxon>Symbiodiniaceae</taxon>
        <taxon>Symbiodinium</taxon>
    </lineage>
</organism>
<dbReference type="AlphaFoldDB" id="A0A813B5Z8"/>
<comment type="caution">
    <text evidence="4">The sequence shown here is derived from an EMBL/GenBank/DDBJ whole genome shotgun (WGS) entry which is preliminary data.</text>
</comment>
<feature type="domain" description="Methyltransferase FkbM" evidence="3">
    <location>
        <begin position="367"/>
        <end position="556"/>
    </location>
</feature>
<name>A0A813B5Z8_9DINO</name>
<evidence type="ECO:0000256" key="1">
    <source>
        <dbReference type="SAM" id="MobiDB-lite"/>
    </source>
</evidence>
<dbReference type="EMBL" id="CAJNJA010067841">
    <property type="protein sequence ID" value="CAE7893025.1"/>
    <property type="molecule type" value="Genomic_DNA"/>
</dbReference>
<dbReference type="InterPro" id="IPR029063">
    <property type="entry name" value="SAM-dependent_MTases_sf"/>
</dbReference>
<keyword evidence="5" id="KW-1185">Reference proteome</keyword>
<gene>
    <name evidence="4" type="ORF">SNEC2469_LOCUS29780</name>
</gene>
<proteinExistence type="predicted"/>
<sequence>MCRRTWGIALLDLRMLRRALHAWVIRGLVLAAAPEGQKGWEGLGPRVMLSVITRNRFWRHALSTLSLRSSVENAQQELPDLYLEWHLIDDASSGSKSSEKQSMIQELVEAGQIRNFTRMSRHLGTVRVLALAVETFLSRADLDFFLHCDDDILMGRTTVVRALRDYMTDISNGGILALFVNSWLDDQLSHADPAFGPYAVAPFLGGAAYIVDRKTLTVTGNPWAQAIASNSRITPHEAHVYWLRQLLPSRGQQIWVRWKQPYECQHLGNVNTLNFGKQPEWEPMWAIDHESKRIVEVPGYKSADVRAALWNDRKLLPDYVAFQNAKMRNPLKQLPSTATSGAWSPWAYRRRHLNYLEIGTADFDTLLSRHVWREDVRGISVEPLRIYFDRLPSHGGANKLLLNVAVSDYDGFDTLYFVQPELVGPHRGSENLCDQAQVSRLGLDECLPGWVRGTSSLKRPPEGVRQLLGKRAMDVMGRVQVPCMTYETLLTVYGIGSLDILKIDAEGFDAKILRQVLELGRKRGLWPWQVQFEKNILSDWEMLDAQVIELHREGYRCFDSEPLDDAMELRTLHRDDVAGPPPDPPLPVAEIAAADGLEAEPEGLALRQSGQAPSSGEGQFEASASPRGDVASATTRMDGEAMLGLRTPDLRDRALAEELEAECEVLEAAAQSLKLSRGIPGDR</sequence>
<protein>
    <recommendedName>
        <fullName evidence="3">Methyltransferase FkbM domain-containing protein</fullName>
    </recommendedName>
</protein>
<evidence type="ECO:0000259" key="3">
    <source>
        <dbReference type="Pfam" id="PF05050"/>
    </source>
</evidence>
<evidence type="ECO:0000313" key="4">
    <source>
        <dbReference type="EMBL" id="CAE7893025.1"/>
    </source>
</evidence>
<feature type="chain" id="PRO_5032870287" description="Methyltransferase FkbM domain-containing protein" evidence="2">
    <location>
        <begin position="23"/>
        <end position="683"/>
    </location>
</feature>
<dbReference type="Proteomes" id="UP000601435">
    <property type="component" value="Unassembled WGS sequence"/>
</dbReference>
<feature type="signal peptide" evidence="2">
    <location>
        <begin position="1"/>
        <end position="22"/>
    </location>
</feature>
<evidence type="ECO:0000256" key="2">
    <source>
        <dbReference type="SAM" id="SignalP"/>
    </source>
</evidence>
<feature type="region of interest" description="Disordered" evidence="1">
    <location>
        <begin position="607"/>
        <end position="646"/>
    </location>
</feature>
<dbReference type="Pfam" id="PF05050">
    <property type="entry name" value="Methyltransf_21"/>
    <property type="match status" value="1"/>
</dbReference>
<feature type="non-terminal residue" evidence="4">
    <location>
        <position position="683"/>
    </location>
</feature>
<accession>A0A813B5Z8</accession>
<keyword evidence="2" id="KW-0732">Signal</keyword>
<reference evidence="4" key="1">
    <citation type="submission" date="2021-02" db="EMBL/GenBank/DDBJ databases">
        <authorList>
            <person name="Dougan E. K."/>
            <person name="Rhodes N."/>
            <person name="Thang M."/>
            <person name="Chan C."/>
        </authorList>
    </citation>
    <scope>NUCLEOTIDE SEQUENCE</scope>
</reference>